<dbReference type="NCBIfam" id="TIGR01764">
    <property type="entry name" value="excise"/>
    <property type="match status" value="1"/>
</dbReference>
<sequence length="98" mass="11429">MEFNLQSFKEMARQLDALNRKIDQLVDQTHSEYGSEVMSIDEAAKFLKLTKSTLYKKTSLNEIPFCKTGKVIVFFKKDLVEWLKDHRVKALGSFILQK</sequence>
<gene>
    <name evidence="2" type="ORF">GCM10011339_42240</name>
</gene>
<dbReference type="Pfam" id="PF12728">
    <property type="entry name" value="HTH_17"/>
    <property type="match status" value="1"/>
</dbReference>
<dbReference type="InterPro" id="IPR009061">
    <property type="entry name" value="DNA-bd_dom_put_sf"/>
</dbReference>
<dbReference type="InterPro" id="IPR010093">
    <property type="entry name" value="SinI_DNA-bd"/>
</dbReference>
<dbReference type="InterPro" id="IPR041657">
    <property type="entry name" value="HTH_17"/>
</dbReference>
<dbReference type="Proteomes" id="UP000647339">
    <property type="component" value="Unassembled WGS sequence"/>
</dbReference>
<dbReference type="RefSeq" id="WP_137403704.1">
    <property type="nucleotide sequence ID" value="NZ_BMIU01000031.1"/>
</dbReference>
<reference evidence="3" key="1">
    <citation type="journal article" date="2019" name="Int. J. Syst. Evol. Microbiol.">
        <title>The Global Catalogue of Microorganisms (GCM) 10K type strain sequencing project: providing services to taxonomists for standard genome sequencing and annotation.</title>
        <authorList>
            <consortium name="The Broad Institute Genomics Platform"/>
            <consortium name="The Broad Institute Genome Sequencing Center for Infectious Disease"/>
            <person name="Wu L."/>
            <person name="Ma J."/>
        </authorList>
    </citation>
    <scope>NUCLEOTIDE SEQUENCE [LARGE SCALE GENOMIC DNA]</scope>
    <source>
        <strain evidence="3">CGMCC 1.15407</strain>
    </source>
</reference>
<keyword evidence="3" id="KW-1185">Reference proteome</keyword>
<evidence type="ECO:0000313" key="2">
    <source>
        <dbReference type="EMBL" id="GGF49187.1"/>
    </source>
</evidence>
<dbReference type="EMBL" id="BMIU01000031">
    <property type="protein sequence ID" value="GGF49187.1"/>
    <property type="molecule type" value="Genomic_DNA"/>
</dbReference>
<name>A0ABQ1VCW8_9BACT</name>
<accession>A0ABQ1VCW8</accession>
<feature type="domain" description="Helix-turn-helix" evidence="1">
    <location>
        <begin position="37"/>
        <end position="86"/>
    </location>
</feature>
<organism evidence="2 3">
    <name type="scientific">Echinicola rosea</name>
    <dbReference type="NCBI Taxonomy" id="1807691"/>
    <lineage>
        <taxon>Bacteria</taxon>
        <taxon>Pseudomonadati</taxon>
        <taxon>Bacteroidota</taxon>
        <taxon>Cytophagia</taxon>
        <taxon>Cytophagales</taxon>
        <taxon>Cyclobacteriaceae</taxon>
        <taxon>Echinicola</taxon>
    </lineage>
</organism>
<dbReference type="SUPFAM" id="SSF46955">
    <property type="entry name" value="Putative DNA-binding domain"/>
    <property type="match status" value="1"/>
</dbReference>
<evidence type="ECO:0000313" key="3">
    <source>
        <dbReference type="Proteomes" id="UP000647339"/>
    </source>
</evidence>
<protein>
    <recommendedName>
        <fullName evidence="1">Helix-turn-helix domain-containing protein</fullName>
    </recommendedName>
</protein>
<proteinExistence type="predicted"/>
<evidence type="ECO:0000259" key="1">
    <source>
        <dbReference type="Pfam" id="PF12728"/>
    </source>
</evidence>
<comment type="caution">
    <text evidence="2">The sequence shown here is derived from an EMBL/GenBank/DDBJ whole genome shotgun (WGS) entry which is preliminary data.</text>
</comment>